<evidence type="ECO:0000313" key="1">
    <source>
        <dbReference type="EMBL" id="KKL16298.1"/>
    </source>
</evidence>
<gene>
    <name evidence="1" type="ORF">LCGC14_2496970</name>
</gene>
<sequence>WWSNTPEGAVVAIWREPQVTKVALQEQFDKPATRFTIPLPGLIFLCQPGIAPWVYAVKKRPASDQDKVFAAPLFNVFANGRSCQGTHHYPEDVAKQIESFMLAFFSPGEYGERSKQYPKDLKGLWQSIDKKRSFPMKDLVGHGTVRDLMLMGVR</sequence>
<protein>
    <submittedName>
        <fullName evidence="1">Uncharacterized protein</fullName>
    </submittedName>
</protein>
<dbReference type="AlphaFoldDB" id="A0A0F9DWV5"/>
<proteinExistence type="predicted"/>
<dbReference type="InterPro" id="IPR032787">
    <property type="entry name" value="Prok-E2_D"/>
</dbReference>
<organism evidence="1">
    <name type="scientific">marine sediment metagenome</name>
    <dbReference type="NCBI Taxonomy" id="412755"/>
    <lineage>
        <taxon>unclassified sequences</taxon>
        <taxon>metagenomes</taxon>
        <taxon>ecological metagenomes</taxon>
    </lineage>
</organism>
<name>A0A0F9DWV5_9ZZZZ</name>
<reference evidence="1" key="1">
    <citation type="journal article" date="2015" name="Nature">
        <title>Complex archaea that bridge the gap between prokaryotes and eukaryotes.</title>
        <authorList>
            <person name="Spang A."/>
            <person name="Saw J.H."/>
            <person name="Jorgensen S.L."/>
            <person name="Zaremba-Niedzwiedzka K."/>
            <person name="Martijn J."/>
            <person name="Lind A.E."/>
            <person name="van Eijk R."/>
            <person name="Schleper C."/>
            <person name="Guy L."/>
            <person name="Ettema T.J."/>
        </authorList>
    </citation>
    <scope>NUCLEOTIDE SEQUENCE</scope>
</reference>
<dbReference type="EMBL" id="LAZR01039718">
    <property type="protein sequence ID" value="KKL16298.1"/>
    <property type="molecule type" value="Genomic_DNA"/>
</dbReference>
<comment type="caution">
    <text evidence="1">The sequence shown here is derived from an EMBL/GenBank/DDBJ whole genome shotgun (WGS) entry which is preliminary data.</text>
</comment>
<dbReference type="Pfam" id="PF14460">
    <property type="entry name" value="Prok-E2_D"/>
    <property type="match status" value="1"/>
</dbReference>
<accession>A0A0F9DWV5</accession>
<feature type="non-terminal residue" evidence="1">
    <location>
        <position position="1"/>
    </location>
</feature>